<reference evidence="1 2" key="1">
    <citation type="submission" date="2019-08" db="EMBL/GenBank/DDBJ databases">
        <title>Deep-cultivation of Planctomycetes and their phenomic and genomic characterization uncovers novel biology.</title>
        <authorList>
            <person name="Wiegand S."/>
            <person name="Jogler M."/>
            <person name="Boedeker C."/>
            <person name="Pinto D."/>
            <person name="Vollmers J."/>
            <person name="Rivas-Marin E."/>
            <person name="Kohn T."/>
            <person name="Peeters S.H."/>
            <person name="Heuer A."/>
            <person name="Rast P."/>
            <person name="Oberbeckmann S."/>
            <person name="Bunk B."/>
            <person name="Jeske O."/>
            <person name="Meyerdierks A."/>
            <person name="Storesund J.E."/>
            <person name="Kallscheuer N."/>
            <person name="Luecker S."/>
            <person name="Lage O.M."/>
            <person name="Pohl T."/>
            <person name="Merkel B.J."/>
            <person name="Hornburger P."/>
            <person name="Mueller R.-W."/>
            <person name="Bruemmer F."/>
            <person name="Labrenz M."/>
            <person name="Spormann A.M."/>
            <person name="Op Den Camp H."/>
            <person name="Overmann J."/>
            <person name="Amann R."/>
            <person name="Jetten M.S.M."/>
            <person name="Mascher T."/>
            <person name="Medema M.H."/>
            <person name="Devos D.P."/>
            <person name="Kaster A.-K."/>
            <person name="Ovreas L."/>
            <person name="Rohde M."/>
            <person name="Galperin M.Y."/>
            <person name="Jogler C."/>
        </authorList>
    </citation>
    <scope>NUCLEOTIDE SEQUENCE [LARGE SCALE GENOMIC DNA]</scope>
    <source>
        <strain evidence="1 2">LF1</strain>
    </source>
</reference>
<dbReference type="EMBL" id="VRLW01000001">
    <property type="protein sequence ID" value="KAA1259964.1"/>
    <property type="molecule type" value="Genomic_DNA"/>
</dbReference>
<name>A0A5B1CKW0_9BACT</name>
<protein>
    <recommendedName>
        <fullName evidence="3">Nucleotidyltransferase</fullName>
    </recommendedName>
</protein>
<proteinExistence type="predicted"/>
<dbReference type="SUPFAM" id="SSF81301">
    <property type="entry name" value="Nucleotidyltransferase"/>
    <property type="match status" value="1"/>
</dbReference>
<evidence type="ECO:0000313" key="2">
    <source>
        <dbReference type="Proteomes" id="UP000322699"/>
    </source>
</evidence>
<accession>A0A5B1CKW0</accession>
<dbReference type="OrthoDB" id="1551055at2"/>
<dbReference type="RefSeq" id="WP_068267249.1">
    <property type="nucleotide sequence ID" value="NZ_LWSK01000175.1"/>
</dbReference>
<comment type="caution">
    <text evidence="1">The sequence shown here is derived from an EMBL/GenBank/DDBJ whole genome shotgun (WGS) entry which is preliminary data.</text>
</comment>
<evidence type="ECO:0008006" key="3">
    <source>
        <dbReference type="Google" id="ProtNLM"/>
    </source>
</evidence>
<organism evidence="1 2">
    <name type="scientific">Rubripirellula obstinata</name>
    <dbReference type="NCBI Taxonomy" id="406547"/>
    <lineage>
        <taxon>Bacteria</taxon>
        <taxon>Pseudomonadati</taxon>
        <taxon>Planctomycetota</taxon>
        <taxon>Planctomycetia</taxon>
        <taxon>Pirellulales</taxon>
        <taxon>Pirellulaceae</taxon>
        <taxon>Rubripirellula</taxon>
    </lineage>
</organism>
<keyword evidence="2" id="KW-1185">Reference proteome</keyword>
<sequence length="180" mass="20194">MTQVELLALVIATLNQLDIPHMLVGSHASSVYGEPRSTHDIDLVIDLPPSLIPDLVAAFDSSRYYLSESALREGRMANLIDNQTGDKADLFILGDDPQDRIAFERRTPDNVLGTDVDLASVEDTILSKCRWNDMIGGSQRQENDIRQMLIRQRDSLNWSYLRTQAEQGGLLESLKRLTNP</sequence>
<dbReference type="Gene3D" id="3.30.460.40">
    <property type="match status" value="1"/>
</dbReference>
<evidence type="ECO:0000313" key="1">
    <source>
        <dbReference type="EMBL" id="KAA1259964.1"/>
    </source>
</evidence>
<dbReference type="AlphaFoldDB" id="A0A5B1CKW0"/>
<dbReference type="InterPro" id="IPR043519">
    <property type="entry name" value="NT_sf"/>
</dbReference>
<dbReference type="Proteomes" id="UP000322699">
    <property type="component" value="Unassembled WGS sequence"/>
</dbReference>
<gene>
    <name evidence="1" type="ORF">LF1_25020</name>
</gene>